<accession>A0A1M6G3Q9</accession>
<dbReference type="GO" id="GO:0004521">
    <property type="term" value="F:RNA endonuclease activity"/>
    <property type="evidence" value="ECO:0007669"/>
    <property type="project" value="InterPro"/>
</dbReference>
<dbReference type="InterPro" id="IPR025911">
    <property type="entry name" value="ToxN/AbiQ_toxin"/>
</dbReference>
<dbReference type="RefSeq" id="WP_080326243.1">
    <property type="nucleotide sequence ID" value="NZ_FQYW01000026.1"/>
</dbReference>
<gene>
    <name evidence="1" type="ORF">SAMN02745671_02507</name>
</gene>
<sequence length="160" mass="18967">MSLKFYTVDREYTDFLRKFDDRVPMEHPESYRRPYIGIILEVNDCKYFAPMSSPKAKHKNLHGKDLYKIGGGEYGIINFNNMIPVVEGCYHLLNISLEDDSYKELLYNQYRDIRRNADKIKKIATRLRGMYIHGHISPGLKGRCCNFRLLEEKCKYYEAH</sequence>
<proteinExistence type="predicted"/>
<protein>
    <submittedName>
        <fullName evidence="1">Protein AbiQ</fullName>
    </submittedName>
</protein>
<dbReference type="EMBL" id="FQYW01000026">
    <property type="protein sequence ID" value="SHJ04599.1"/>
    <property type="molecule type" value="Genomic_DNA"/>
</dbReference>
<dbReference type="AlphaFoldDB" id="A0A1M6G3Q9"/>
<dbReference type="Pfam" id="PF13958">
    <property type="entry name" value="ToxN_toxin"/>
    <property type="match status" value="1"/>
</dbReference>
<evidence type="ECO:0000313" key="2">
    <source>
        <dbReference type="Proteomes" id="UP000191240"/>
    </source>
</evidence>
<organism evidence="1 2">
    <name type="scientific">Anaerovibrio lipolyticus DSM 3074</name>
    <dbReference type="NCBI Taxonomy" id="1120997"/>
    <lineage>
        <taxon>Bacteria</taxon>
        <taxon>Bacillati</taxon>
        <taxon>Bacillota</taxon>
        <taxon>Negativicutes</taxon>
        <taxon>Selenomonadales</taxon>
        <taxon>Selenomonadaceae</taxon>
        <taxon>Anaerovibrio</taxon>
    </lineage>
</organism>
<dbReference type="Gene3D" id="3.10.129.130">
    <property type="match status" value="1"/>
</dbReference>
<evidence type="ECO:0000313" key="1">
    <source>
        <dbReference type="EMBL" id="SHJ04599.1"/>
    </source>
</evidence>
<dbReference type="Proteomes" id="UP000191240">
    <property type="component" value="Unassembled WGS sequence"/>
</dbReference>
<dbReference type="OrthoDB" id="1655812at2"/>
<reference evidence="1 2" key="1">
    <citation type="submission" date="2016-11" db="EMBL/GenBank/DDBJ databases">
        <authorList>
            <person name="Jaros S."/>
            <person name="Januszkiewicz K."/>
            <person name="Wedrychowicz H."/>
        </authorList>
    </citation>
    <scope>NUCLEOTIDE SEQUENCE [LARGE SCALE GENOMIC DNA]</scope>
    <source>
        <strain evidence="1 2">DSM 3074</strain>
    </source>
</reference>
<dbReference type="GO" id="GO:0003723">
    <property type="term" value="F:RNA binding"/>
    <property type="evidence" value="ECO:0007669"/>
    <property type="project" value="InterPro"/>
</dbReference>
<dbReference type="InterPro" id="IPR053735">
    <property type="entry name" value="Type_III_TA_endoRNase"/>
</dbReference>
<name>A0A1M6G3Q9_9FIRM</name>